<evidence type="ECO:0008006" key="4">
    <source>
        <dbReference type="Google" id="ProtNLM"/>
    </source>
</evidence>
<name>A0A931I0X2_9HYPH</name>
<feature type="compositionally biased region" description="Low complexity" evidence="1">
    <location>
        <begin position="48"/>
        <end position="63"/>
    </location>
</feature>
<evidence type="ECO:0000256" key="1">
    <source>
        <dbReference type="SAM" id="MobiDB-lite"/>
    </source>
</evidence>
<feature type="compositionally biased region" description="Pro residues" evidence="1">
    <location>
        <begin position="64"/>
        <end position="80"/>
    </location>
</feature>
<dbReference type="InterPro" id="IPR035437">
    <property type="entry name" value="SNase_OB-fold_sf"/>
</dbReference>
<protein>
    <recommendedName>
        <fullName evidence="4">TNase-like domain-containing protein</fullName>
    </recommendedName>
</protein>
<comment type="caution">
    <text evidence="2">The sequence shown here is derived from an EMBL/GenBank/DDBJ whole genome shotgun (WGS) entry which is preliminary data.</text>
</comment>
<dbReference type="AlphaFoldDB" id="A0A931I0X2"/>
<dbReference type="SUPFAM" id="SSF50199">
    <property type="entry name" value="Staphylococcal nuclease"/>
    <property type="match status" value="1"/>
</dbReference>
<dbReference type="Proteomes" id="UP000631694">
    <property type="component" value="Unassembled WGS sequence"/>
</dbReference>
<dbReference type="RefSeq" id="WP_197310492.1">
    <property type="nucleotide sequence ID" value="NZ_JADZLT010000043.1"/>
</dbReference>
<dbReference type="Gene3D" id="2.40.50.90">
    <property type="match status" value="1"/>
</dbReference>
<dbReference type="EMBL" id="JADZLT010000043">
    <property type="protein sequence ID" value="MBH0237394.1"/>
    <property type="molecule type" value="Genomic_DNA"/>
</dbReference>
<proteinExistence type="predicted"/>
<gene>
    <name evidence="2" type="ORF">I5731_06135</name>
</gene>
<feature type="region of interest" description="Disordered" evidence="1">
    <location>
        <begin position="48"/>
        <end position="104"/>
    </location>
</feature>
<sequence>MLARLGRGIATLAAGLALTAGLFLWVHFTLVPPTAILPDPAADAAEAAAGPAGAAPAPGRTVVAPPPVNRRLAVPPPYTPPAGSARDVTPLGLTPGPRLSGPLERVEVPAAARAPTPPPRERFRRVIVVDGSRIRAIRDDKPVVIAIEGVAVPAFGDSCRDKAGTSWRCGAEARADLARLIGSRDLLCTQAELADDERTLLTACAVGRFDLATWLAARGWARPGPAADEAIRDAAAAAEAEGLGIWR</sequence>
<accession>A0A931I0X2</accession>
<reference evidence="2" key="1">
    <citation type="submission" date="2020-12" db="EMBL/GenBank/DDBJ databases">
        <title>Methylobrevis albus sp. nov., isolated from fresh water lack sediment.</title>
        <authorList>
            <person name="Zou Q."/>
        </authorList>
    </citation>
    <scope>NUCLEOTIDE SEQUENCE</scope>
    <source>
        <strain evidence="2">L22</strain>
    </source>
</reference>
<evidence type="ECO:0000313" key="3">
    <source>
        <dbReference type="Proteomes" id="UP000631694"/>
    </source>
</evidence>
<organism evidence="2 3">
    <name type="scientific">Methylobrevis albus</name>
    <dbReference type="NCBI Taxonomy" id="2793297"/>
    <lineage>
        <taxon>Bacteria</taxon>
        <taxon>Pseudomonadati</taxon>
        <taxon>Pseudomonadota</taxon>
        <taxon>Alphaproteobacteria</taxon>
        <taxon>Hyphomicrobiales</taxon>
        <taxon>Pleomorphomonadaceae</taxon>
        <taxon>Methylobrevis</taxon>
    </lineage>
</organism>
<keyword evidence="3" id="KW-1185">Reference proteome</keyword>
<evidence type="ECO:0000313" key="2">
    <source>
        <dbReference type="EMBL" id="MBH0237394.1"/>
    </source>
</evidence>